<dbReference type="OrthoDB" id="3692150at2"/>
<comment type="caution">
    <text evidence="3">The sequence shown here is derived from an EMBL/GenBank/DDBJ whole genome shotgun (WGS) entry which is preliminary data.</text>
</comment>
<sequence length="282" mass="31064">MGVPRPRGRRAHRWPGRVLRDQRPVDGDPARLPGDHPLRARPHRPALGQHRGERRRPGPRYGGPLLGDPPVHLPQPAAAGEAPRGRGGRGVRVVRGGRAGRGPRVSTFRLRVLSDPAEVAVATPALARVYRVAFAGAGEGDDEVRRFVDEQLPRHAERDGFRLVVVEDGDEAVALGYGYTGERGQWSSDWVAGLAPARLVETWVGGHFELVELAVDPARQREGLGARVHDLLLEGLPHERALLTTYREDGPAPRLYQQLGWQPLADLTETTTLYGLDLRPRR</sequence>
<organism evidence="3 4">
    <name type="scientific">Nocardioides iriomotensis</name>
    <dbReference type="NCBI Taxonomy" id="715784"/>
    <lineage>
        <taxon>Bacteria</taxon>
        <taxon>Bacillati</taxon>
        <taxon>Actinomycetota</taxon>
        <taxon>Actinomycetes</taxon>
        <taxon>Propionibacteriales</taxon>
        <taxon>Nocardioidaceae</taxon>
        <taxon>Nocardioides</taxon>
    </lineage>
</organism>
<keyword evidence="4" id="KW-1185">Reference proteome</keyword>
<accession>A0A4Q5J567</accession>
<gene>
    <name evidence="3" type="ORF">ETU37_07440</name>
</gene>
<evidence type="ECO:0000256" key="1">
    <source>
        <dbReference type="SAM" id="MobiDB-lite"/>
    </source>
</evidence>
<dbReference type="AlphaFoldDB" id="A0A4Q5J567"/>
<evidence type="ECO:0000313" key="3">
    <source>
        <dbReference type="EMBL" id="RYU12799.1"/>
    </source>
</evidence>
<proteinExistence type="predicted"/>
<reference evidence="3 4" key="1">
    <citation type="submission" date="2019-01" db="EMBL/GenBank/DDBJ databases">
        <title>Nocardioides guangzhouensis sp. nov., an actinobacterium isolated from soil.</title>
        <authorList>
            <person name="Fu Y."/>
            <person name="Cai Y."/>
            <person name="Lin Z."/>
            <person name="Chen P."/>
        </authorList>
    </citation>
    <scope>NUCLEOTIDE SEQUENCE [LARGE SCALE GENOMIC DNA]</scope>
    <source>
        <strain evidence="3 4">NBRC 105384</strain>
    </source>
</reference>
<protein>
    <submittedName>
        <fullName evidence="3">GNAT family N-acetyltransferase</fullName>
    </submittedName>
</protein>
<feature type="compositionally biased region" description="Low complexity" evidence="1">
    <location>
        <begin position="66"/>
        <end position="82"/>
    </location>
</feature>
<feature type="domain" description="N-acetyltransferase" evidence="2">
    <location>
        <begin position="108"/>
        <end position="279"/>
    </location>
</feature>
<feature type="region of interest" description="Disordered" evidence="1">
    <location>
        <begin position="1"/>
        <end position="98"/>
    </location>
</feature>
<dbReference type="PROSITE" id="PS51186">
    <property type="entry name" value="GNAT"/>
    <property type="match status" value="1"/>
</dbReference>
<dbReference type="GO" id="GO:0016747">
    <property type="term" value="F:acyltransferase activity, transferring groups other than amino-acyl groups"/>
    <property type="evidence" value="ECO:0007669"/>
    <property type="project" value="InterPro"/>
</dbReference>
<name>A0A4Q5J567_9ACTN</name>
<feature type="compositionally biased region" description="Basic residues" evidence="1">
    <location>
        <begin position="1"/>
        <end position="15"/>
    </location>
</feature>
<evidence type="ECO:0000259" key="2">
    <source>
        <dbReference type="PROSITE" id="PS51186"/>
    </source>
</evidence>
<dbReference type="EMBL" id="SDPU01000020">
    <property type="protein sequence ID" value="RYU12799.1"/>
    <property type="molecule type" value="Genomic_DNA"/>
</dbReference>
<dbReference type="InterPro" id="IPR016181">
    <property type="entry name" value="Acyl_CoA_acyltransferase"/>
</dbReference>
<dbReference type="InterPro" id="IPR038740">
    <property type="entry name" value="BioF2-like_GNAT_dom"/>
</dbReference>
<dbReference type="Pfam" id="PF13480">
    <property type="entry name" value="Acetyltransf_6"/>
    <property type="match status" value="1"/>
</dbReference>
<feature type="compositionally biased region" description="Basic and acidic residues" evidence="1">
    <location>
        <begin position="18"/>
        <end position="38"/>
    </location>
</feature>
<evidence type="ECO:0000313" key="4">
    <source>
        <dbReference type="Proteomes" id="UP000291189"/>
    </source>
</evidence>
<keyword evidence="3" id="KW-0808">Transferase</keyword>
<dbReference type="SUPFAM" id="SSF55729">
    <property type="entry name" value="Acyl-CoA N-acyltransferases (Nat)"/>
    <property type="match status" value="1"/>
</dbReference>
<dbReference type="Gene3D" id="3.40.630.30">
    <property type="match status" value="1"/>
</dbReference>
<dbReference type="InterPro" id="IPR000182">
    <property type="entry name" value="GNAT_dom"/>
</dbReference>
<dbReference type="Proteomes" id="UP000291189">
    <property type="component" value="Unassembled WGS sequence"/>
</dbReference>